<dbReference type="EMBL" id="AHHD01000467">
    <property type="protein sequence ID" value="EKG11710.1"/>
    <property type="molecule type" value="Genomic_DNA"/>
</dbReference>
<dbReference type="InterPro" id="IPR011333">
    <property type="entry name" value="SKP1/BTB/POZ_sf"/>
</dbReference>
<dbReference type="HOGENOM" id="CLU_756657_0_0_1"/>
<feature type="region of interest" description="Disordered" evidence="1">
    <location>
        <begin position="295"/>
        <end position="366"/>
    </location>
</feature>
<comment type="caution">
    <text evidence="2">The sequence shown here is derived from an EMBL/GenBank/DDBJ whole genome shotgun (WGS) entry which is preliminary data.</text>
</comment>
<sequence length="366" mass="39882">MPPSNMPKSTKPRDANSNPAVPMPPPPTPPPLKAPSIQSLDASPRESPYISDAVYLSFCPTAPLYLFPRTLLPTSILSNASYGSRALPGNPPSRITPVLALYNVDPDVAHTFVHYLYTGTYQTLRVPTPFAHSISQTVTEREHLRALLVYAAATEYGLDALRHLARERAELIDVPAWCVIKDVERAFRDLGGQDEWLDEYLRGAVDVFVKKGGEGERGLLRMELESTFVCSLLDAVVKVFGESESKDGWEVPLAPQEVGVPLYEGVRMPCASEVSEREGSDQEVVDLNDYLDSVSGKTRTLSEDGSRDGGSAGSDAESKATTTDGVDQSFAISRAEEYEESTVAEFHEEPGWAPPPAQLNMNGKLA</sequence>
<organism evidence="2 3">
    <name type="scientific">Macrophomina phaseolina (strain MS6)</name>
    <name type="common">Charcoal rot fungus</name>
    <dbReference type="NCBI Taxonomy" id="1126212"/>
    <lineage>
        <taxon>Eukaryota</taxon>
        <taxon>Fungi</taxon>
        <taxon>Dikarya</taxon>
        <taxon>Ascomycota</taxon>
        <taxon>Pezizomycotina</taxon>
        <taxon>Dothideomycetes</taxon>
        <taxon>Dothideomycetes incertae sedis</taxon>
        <taxon>Botryosphaeriales</taxon>
        <taxon>Botryosphaeriaceae</taxon>
        <taxon>Macrophomina</taxon>
    </lineage>
</organism>
<dbReference type="AlphaFoldDB" id="K2S4Q5"/>
<gene>
    <name evidence="2" type="ORF">MPH_11203</name>
</gene>
<evidence type="ECO:0000313" key="3">
    <source>
        <dbReference type="Proteomes" id="UP000007129"/>
    </source>
</evidence>
<dbReference type="Proteomes" id="UP000007129">
    <property type="component" value="Unassembled WGS sequence"/>
</dbReference>
<feature type="region of interest" description="Disordered" evidence="1">
    <location>
        <begin position="1"/>
        <end position="43"/>
    </location>
</feature>
<name>K2S4Q5_MACPH</name>
<dbReference type="PANTHER" id="PTHR37538:SF1">
    <property type="entry name" value="BTB DOMAIN-CONTAINING PROTEIN"/>
    <property type="match status" value="1"/>
</dbReference>
<accession>K2S4Q5</accession>
<evidence type="ECO:0008006" key="4">
    <source>
        <dbReference type="Google" id="ProtNLM"/>
    </source>
</evidence>
<dbReference type="PANTHER" id="PTHR37538">
    <property type="entry name" value="BTB DOMAIN-CONTAINING PROTEIN"/>
    <property type="match status" value="1"/>
</dbReference>
<feature type="compositionally biased region" description="Pro residues" evidence="1">
    <location>
        <begin position="21"/>
        <end position="33"/>
    </location>
</feature>
<protein>
    <recommendedName>
        <fullName evidence="4">BTB domain-containing protein</fullName>
    </recommendedName>
</protein>
<reference evidence="2 3" key="1">
    <citation type="journal article" date="2012" name="BMC Genomics">
        <title>Tools to kill: Genome of one of the most destructive plant pathogenic fungi Macrophomina phaseolina.</title>
        <authorList>
            <person name="Islam M.S."/>
            <person name="Haque M.S."/>
            <person name="Islam M.M."/>
            <person name="Emdad E.M."/>
            <person name="Halim A."/>
            <person name="Hossen Q.M.M."/>
            <person name="Hossain M.Z."/>
            <person name="Ahmed B."/>
            <person name="Rahim S."/>
            <person name="Rahman M.S."/>
            <person name="Alam M.M."/>
            <person name="Hou S."/>
            <person name="Wan X."/>
            <person name="Saito J.A."/>
            <person name="Alam M."/>
        </authorList>
    </citation>
    <scope>NUCLEOTIDE SEQUENCE [LARGE SCALE GENOMIC DNA]</scope>
    <source>
        <strain evidence="2 3">MS6</strain>
    </source>
</reference>
<dbReference type="VEuPathDB" id="FungiDB:MPH_11203"/>
<evidence type="ECO:0000313" key="2">
    <source>
        <dbReference type="EMBL" id="EKG11710.1"/>
    </source>
</evidence>
<evidence type="ECO:0000256" key="1">
    <source>
        <dbReference type="SAM" id="MobiDB-lite"/>
    </source>
</evidence>
<dbReference type="OrthoDB" id="3594103at2759"/>
<dbReference type="STRING" id="1126212.K2S4Q5"/>
<proteinExistence type="predicted"/>
<dbReference type="Gene3D" id="3.30.710.10">
    <property type="entry name" value="Potassium Channel Kv1.1, Chain A"/>
    <property type="match status" value="1"/>
</dbReference>
<dbReference type="InParanoid" id="K2S4Q5"/>